<protein>
    <submittedName>
        <fullName evidence="1">Uncharacterized protein</fullName>
    </submittedName>
</protein>
<gene>
    <name evidence="1" type="ORF">METZ01_LOCUS229940</name>
</gene>
<accession>A0A382GPM4</accession>
<organism evidence="1">
    <name type="scientific">marine metagenome</name>
    <dbReference type="NCBI Taxonomy" id="408172"/>
    <lineage>
        <taxon>unclassified sequences</taxon>
        <taxon>metagenomes</taxon>
        <taxon>ecological metagenomes</taxon>
    </lineage>
</organism>
<sequence length="42" mass="4929">MATLTIKKRNKMIIETKNINVNTNTNSFHWCFSHVLYKGSLM</sequence>
<dbReference type="EMBL" id="UINC01056720">
    <property type="protein sequence ID" value="SVB77086.1"/>
    <property type="molecule type" value="Genomic_DNA"/>
</dbReference>
<proteinExistence type="predicted"/>
<name>A0A382GPM4_9ZZZZ</name>
<reference evidence="1" key="1">
    <citation type="submission" date="2018-05" db="EMBL/GenBank/DDBJ databases">
        <authorList>
            <person name="Lanie J.A."/>
            <person name="Ng W.-L."/>
            <person name="Kazmierczak K.M."/>
            <person name="Andrzejewski T.M."/>
            <person name="Davidsen T.M."/>
            <person name="Wayne K.J."/>
            <person name="Tettelin H."/>
            <person name="Glass J.I."/>
            <person name="Rusch D."/>
            <person name="Podicherti R."/>
            <person name="Tsui H.-C.T."/>
            <person name="Winkler M.E."/>
        </authorList>
    </citation>
    <scope>NUCLEOTIDE SEQUENCE</scope>
</reference>
<evidence type="ECO:0000313" key="1">
    <source>
        <dbReference type="EMBL" id="SVB77086.1"/>
    </source>
</evidence>
<dbReference type="AlphaFoldDB" id="A0A382GPM4"/>